<comment type="caution">
    <text evidence="1">The sequence shown here is derived from an EMBL/GenBank/DDBJ whole genome shotgun (WGS) entry which is preliminary data.</text>
</comment>
<protein>
    <recommendedName>
        <fullName evidence="3">Dephospho-CoA kinase</fullName>
    </recommendedName>
</protein>
<dbReference type="Pfam" id="PF13238">
    <property type="entry name" value="AAA_18"/>
    <property type="match status" value="1"/>
</dbReference>
<dbReference type="SUPFAM" id="SSF52540">
    <property type="entry name" value="P-loop containing nucleoside triphosphate hydrolases"/>
    <property type="match status" value="1"/>
</dbReference>
<evidence type="ECO:0000313" key="1">
    <source>
        <dbReference type="EMBL" id="PIS40506.1"/>
    </source>
</evidence>
<dbReference type="EMBL" id="PEXW01000066">
    <property type="protein sequence ID" value="PIS40506.1"/>
    <property type="molecule type" value="Genomic_DNA"/>
</dbReference>
<dbReference type="PANTHER" id="PTHR41930:SF1">
    <property type="entry name" value="DEPHOSPHO-COA KINASE"/>
    <property type="match status" value="1"/>
</dbReference>
<dbReference type="PANTHER" id="PTHR41930">
    <property type="entry name" value="UPF0200 PROTEIN MJ1399"/>
    <property type="match status" value="1"/>
</dbReference>
<sequence>MIIGLTGLPGSGKGTATEYLAKKYGATTKKFSDPIRDIIRRLYQSITREHMQNIAKFIRSEFGNNIFAETLLQDVSQANQKLIVLDGFRYEDEYQLFRKKEDFVFVAVEASLENRFVRIKLRPENAGDQNLTLEHFKLQHEFETEQAIPSLIMRADFRFDNNGDKEQLFKQVDGLMRKLGYEIQG</sequence>
<dbReference type="Proteomes" id="UP000236845">
    <property type="component" value="Unassembled WGS sequence"/>
</dbReference>
<gene>
    <name evidence="1" type="ORF">COT26_02925</name>
</gene>
<evidence type="ECO:0000313" key="2">
    <source>
        <dbReference type="Proteomes" id="UP000236845"/>
    </source>
</evidence>
<evidence type="ECO:0008006" key="3">
    <source>
        <dbReference type="Google" id="ProtNLM"/>
    </source>
</evidence>
<accession>A0A2H0YQ11</accession>
<reference evidence="2" key="1">
    <citation type="submission" date="2017-09" db="EMBL/GenBank/DDBJ databases">
        <title>Depth-based differentiation of microbial function through sediment-hosted aquifers and enrichment of novel symbionts in the deep terrestrial subsurface.</title>
        <authorList>
            <person name="Probst A.J."/>
            <person name="Ladd B."/>
            <person name="Jarett J.K."/>
            <person name="Geller-Mcgrath D.E."/>
            <person name="Sieber C.M.K."/>
            <person name="Emerson J.B."/>
            <person name="Anantharaman K."/>
            <person name="Thomas B.C."/>
            <person name="Malmstrom R."/>
            <person name="Stieglmeier M."/>
            <person name="Klingl A."/>
            <person name="Woyke T."/>
            <person name="Ryan C.M."/>
            <person name="Banfield J.F."/>
        </authorList>
    </citation>
    <scope>NUCLEOTIDE SEQUENCE [LARGE SCALE GENOMIC DNA]</scope>
</reference>
<organism evidence="1 2">
    <name type="scientific">Candidatus Kerfeldbacteria bacterium CG08_land_8_20_14_0_20_43_14</name>
    <dbReference type="NCBI Taxonomy" id="2014246"/>
    <lineage>
        <taxon>Bacteria</taxon>
        <taxon>Candidatus Kerfeldiibacteriota</taxon>
    </lineage>
</organism>
<dbReference type="Gene3D" id="3.40.50.300">
    <property type="entry name" value="P-loop containing nucleotide triphosphate hydrolases"/>
    <property type="match status" value="1"/>
</dbReference>
<dbReference type="InterPro" id="IPR027417">
    <property type="entry name" value="P-loop_NTPase"/>
</dbReference>
<dbReference type="AlphaFoldDB" id="A0A2H0YQ11"/>
<name>A0A2H0YQ11_9BACT</name>
<proteinExistence type="predicted"/>